<dbReference type="Proteomes" id="UP000237438">
    <property type="component" value="Unassembled WGS sequence"/>
</dbReference>
<evidence type="ECO:0000313" key="2">
    <source>
        <dbReference type="Proteomes" id="UP000237438"/>
    </source>
</evidence>
<sequence>MIRSESPLLYHKSLNENWLDGIDISSSPTDSTDCISLKYDEYTLTESIDENLHELVQLDFQKWDSTIFNKVRLLELERFRKLLREHGIHVRKTKVLCSIAIAEALNSQYREWT</sequence>
<comment type="caution">
    <text evidence="1">The sequence shown here is derived from an EMBL/GenBank/DDBJ whole genome shotgun (WGS) entry which is preliminary data.</text>
</comment>
<dbReference type="EMBL" id="PEDP01001847">
    <property type="protein sequence ID" value="POS83151.1"/>
    <property type="molecule type" value="Genomic_DNA"/>
</dbReference>
<organism evidence="1 2">
    <name type="scientific">Erysiphe pulchra</name>
    <dbReference type="NCBI Taxonomy" id="225359"/>
    <lineage>
        <taxon>Eukaryota</taxon>
        <taxon>Fungi</taxon>
        <taxon>Dikarya</taxon>
        <taxon>Ascomycota</taxon>
        <taxon>Pezizomycotina</taxon>
        <taxon>Leotiomycetes</taxon>
        <taxon>Erysiphales</taxon>
        <taxon>Erysiphaceae</taxon>
        <taxon>Erysiphe</taxon>
    </lineage>
</organism>
<proteinExistence type="predicted"/>
<feature type="non-terminal residue" evidence="1">
    <location>
        <position position="113"/>
    </location>
</feature>
<dbReference type="AlphaFoldDB" id="A0A2S4PMC3"/>
<evidence type="ECO:0000313" key="1">
    <source>
        <dbReference type="EMBL" id="POS83151.1"/>
    </source>
</evidence>
<accession>A0A2S4PMC3</accession>
<reference evidence="1 2" key="1">
    <citation type="submission" date="2017-10" db="EMBL/GenBank/DDBJ databases">
        <title>Development of genomic resources for the powdery mildew, Erysiphe pulchra.</title>
        <authorList>
            <person name="Wadl P.A."/>
            <person name="Mack B.M."/>
            <person name="Moore G."/>
            <person name="Beltz S.B."/>
        </authorList>
    </citation>
    <scope>NUCLEOTIDE SEQUENCE [LARGE SCALE GENOMIC DNA]</scope>
    <source>
        <strain evidence="1">Cflorida</strain>
    </source>
</reference>
<gene>
    <name evidence="1" type="ORF">EPUL_005443</name>
</gene>
<name>A0A2S4PMC3_9PEZI</name>
<protein>
    <submittedName>
        <fullName evidence="1">Uncharacterized protein</fullName>
    </submittedName>
</protein>
<keyword evidence="2" id="KW-1185">Reference proteome</keyword>